<dbReference type="OrthoDB" id="9815222at2"/>
<dbReference type="Pfam" id="PF09369">
    <property type="entry name" value="MZB"/>
    <property type="match status" value="1"/>
</dbReference>
<evidence type="ECO:0000259" key="5">
    <source>
        <dbReference type="PROSITE" id="PS51194"/>
    </source>
</evidence>
<gene>
    <name evidence="6" type="ORF">SAMN05661077_1173</name>
</gene>
<dbReference type="GO" id="GO:0006289">
    <property type="term" value="P:nucleotide-excision repair"/>
    <property type="evidence" value="ECO:0007669"/>
    <property type="project" value="TreeGrafter"/>
</dbReference>
<dbReference type="GO" id="GO:0003676">
    <property type="term" value="F:nucleic acid binding"/>
    <property type="evidence" value="ECO:0007669"/>
    <property type="project" value="InterPro"/>
</dbReference>
<dbReference type="InterPro" id="IPR014001">
    <property type="entry name" value="Helicase_ATP-bd"/>
</dbReference>
<evidence type="ECO:0000256" key="1">
    <source>
        <dbReference type="ARBA" id="ARBA00022741"/>
    </source>
</evidence>
<feature type="region of interest" description="Disordered" evidence="3">
    <location>
        <begin position="865"/>
        <end position="885"/>
    </location>
</feature>
<dbReference type="InterPro" id="IPR018973">
    <property type="entry name" value="MZB"/>
</dbReference>
<keyword evidence="6" id="KW-0347">Helicase</keyword>
<feature type="compositionally biased region" description="Basic and acidic residues" evidence="3">
    <location>
        <begin position="1512"/>
        <end position="1523"/>
    </location>
</feature>
<dbReference type="InterPro" id="IPR027417">
    <property type="entry name" value="P-loop_NTPase"/>
</dbReference>
<feature type="domain" description="Helicase C-terminal" evidence="5">
    <location>
        <begin position="1013"/>
        <end position="1160"/>
    </location>
</feature>
<dbReference type="RefSeq" id="WP_054965920.1">
    <property type="nucleotide sequence ID" value="NZ_FMUN01000003.1"/>
</dbReference>
<accession>A0A0P9C528</accession>
<dbReference type="SUPFAM" id="SSF52540">
    <property type="entry name" value="P-loop containing nucleoside triphosphate hydrolases"/>
    <property type="match status" value="2"/>
</dbReference>
<dbReference type="PATRIC" id="fig|381306.5.peg.41"/>
<dbReference type="GO" id="GO:0043138">
    <property type="term" value="F:3'-5' DNA helicase activity"/>
    <property type="evidence" value="ECO:0007669"/>
    <property type="project" value="TreeGrafter"/>
</dbReference>
<dbReference type="Proteomes" id="UP000183104">
    <property type="component" value="Unassembled WGS sequence"/>
</dbReference>
<keyword evidence="7" id="KW-1185">Reference proteome</keyword>
<feature type="compositionally biased region" description="Basic and acidic residues" evidence="3">
    <location>
        <begin position="1319"/>
        <end position="1337"/>
    </location>
</feature>
<dbReference type="PANTHER" id="PTHR47957:SF3">
    <property type="entry name" value="ATP-DEPENDENT HELICASE HRQ1"/>
    <property type="match status" value="1"/>
</dbReference>
<feature type="compositionally biased region" description="Basic and acidic residues" evidence="3">
    <location>
        <begin position="868"/>
        <end position="877"/>
    </location>
</feature>
<dbReference type="STRING" id="381306.AN478_07055"/>
<evidence type="ECO:0000256" key="2">
    <source>
        <dbReference type="ARBA" id="ARBA00022840"/>
    </source>
</evidence>
<dbReference type="PROSITE" id="PS51194">
    <property type="entry name" value="HELICASE_CTER"/>
    <property type="match status" value="1"/>
</dbReference>
<evidence type="ECO:0000313" key="6">
    <source>
        <dbReference type="EMBL" id="SCY09422.1"/>
    </source>
</evidence>
<proteinExistence type="predicted"/>
<dbReference type="SMART" id="SM00487">
    <property type="entry name" value="DEXDc"/>
    <property type="match status" value="1"/>
</dbReference>
<name>A0A0P9C528_9GAMM</name>
<keyword evidence="6" id="KW-0378">Hydrolase</keyword>
<dbReference type="SMART" id="SM00490">
    <property type="entry name" value="HELICc"/>
    <property type="match status" value="1"/>
</dbReference>
<dbReference type="PROSITE" id="PS51192">
    <property type="entry name" value="HELICASE_ATP_BIND_1"/>
    <property type="match status" value="1"/>
</dbReference>
<protein>
    <submittedName>
        <fullName evidence="6">DEAD/DEAH box helicase domain-containing protein</fullName>
    </submittedName>
</protein>
<evidence type="ECO:0000313" key="7">
    <source>
        <dbReference type="Proteomes" id="UP000183104"/>
    </source>
</evidence>
<dbReference type="GO" id="GO:0005524">
    <property type="term" value="F:ATP binding"/>
    <property type="evidence" value="ECO:0007669"/>
    <property type="project" value="UniProtKB-KW"/>
</dbReference>
<dbReference type="PANTHER" id="PTHR47957">
    <property type="entry name" value="ATP-DEPENDENT HELICASE HRQ1"/>
    <property type="match status" value="1"/>
</dbReference>
<feature type="domain" description="Helicase ATP-binding" evidence="4">
    <location>
        <begin position="119"/>
        <end position="321"/>
    </location>
</feature>
<feature type="region of interest" description="Disordered" evidence="3">
    <location>
        <begin position="1512"/>
        <end position="1534"/>
    </location>
</feature>
<feature type="compositionally biased region" description="Basic and acidic residues" evidence="3">
    <location>
        <begin position="335"/>
        <end position="348"/>
    </location>
</feature>
<keyword evidence="2" id="KW-0067">ATP-binding</keyword>
<dbReference type="Pfam" id="PF00270">
    <property type="entry name" value="DEAD"/>
    <property type="match status" value="1"/>
</dbReference>
<evidence type="ECO:0000256" key="3">
    <source>
        <dbReference type="SAM" id="MobiDB-lite"/>
    </source>
</evidence>
<organism evidence="6 7">
    <name type="scientific">Thiohalorhabdus denitrificans</name>
    <dbReference type="NCBI Taxonomy" id="381306"/>
    <lineage>
        <taxon>Bacteria</taxon>
        <taxon>Pseudomonadati</taxon>
        <taxon>Pseudomonadota</taxon>
        <taxon>Gammaproteobacteria</taxon>
        <taxon>Thiohalorhabdales</taxon>
        <taxon>Thiohalorhabdaceae</taxon>
        <taxon>Thiohalorhabdus</taxon>
    </lineage>
</organism>
<evidence type="ECO:0000259" key="4">
    <source>
        <dbReference type="PROSITE" id="PS51192"/>
    </source>
</evidence>
<dbReference type="GO" id="GO:0036297">
    <property type="term" value="P:interstrand cross-link repair"/>
    <property type="evidence" value="ECO:0007669"/>
    <property type="project" value="TreeGrafter"/>
</dbReference>
<keyword evidence="1" id="KW-0547">Nucleotide-binding</keyword>
<sequence length="2084" mass="232512">MNAAKRFYGNAVNRLAKGSSQAVLGLRGFRSEPLRDHLRAEFQQAPGHGNALLADPVFEAAYGWEPSGRTMADLRGNLLHGEAIKALANPVQKDLTEDFSFPEARQPFTHQLQAWQALRDTENGRRSVLVTSGTGSGKTECFLVPILDDLTRELAENQNGGQEGVRAVFLYPLNALIKSQKERLQAWSEPFEGKIRFCLYNGDTPDQAKSPWQCEVPDRRTLRDSPPQILVTNPTMLEYMLVRAEDQPIVAKSQGRLRWIVIDEAHTYLGSQAAELTLLLRRTMHAFGCAPGDVHIVATSATLGNDDEASWRELEQFLADLAGVDTTQVTVIAGKRETPETLRARPDAGDTPPSPSSLETEDARSLYQTVCQEPALVRLRDSLVERPRTLTQLTHVLFGEQGATNQQATLELLDACSRARNEQGRPFLPLRGHLFHRTLPGLWVCADAHCSEKAGTPLEKEDWPFGAVYLERREHCRCGMPAFELVQCMGCGAEYLLAQERAGRGDGEYYLRPVEDQNPEDEFQQDLEPLESETENQSETPEWEAGRGLLRLITPEDHATQIQVGLGQDGQLDWSGNQSRIVNLRAPDDNGLSCGNCGDHQGTGPAERQFRPVRVGAPFLLTSTTPTLLSLLPESGETNTAQPLEGRRLVTFTDSRQGTARSVIKAQQQIERDYVGSLIYHSLAASRETQPDTETITKTKDQIAALEQAVGSNPNLKQLLDEQRARLEQLKTPSAPELGWEEMAGKLISAQDFSTWMSQDLRELSFRNLSERDVADLCLYREFFLRPKRQYSLEGLGFAQLRYPALESTTVPAVLQQKQVPHAEWVNLLRLALDTFVRSGAPSVEIPANVRRWLGYPGKPSLLIAPDSGDRKTHPDQRYWPSSGSRNARRNRLIRLLSHAFGLDLDEESHARFLDEVLTAMWKALTGTGVLSPTEGGFQLNLKKAARIRGVETAWLCPVTRRLLPVTFMGFTPYLPDLPAPDSLAECREVPMPQLPFPFWQGADQTDPESWLESDASVTHLRVLGGWTDLSDRIARFSRYYRAAEHSAQLSGAELTRREREFKEGRINLLSCSTTMEMGVDIGGLSAVAMNNVPPHPANFLQRAGRAGRRGESAALSFTLCKATPHGEAVFRNPLWPFNAELATPRVDLRSIPIVQRHINALALATFLSANGPDSVPRLRTGWFYEASGEEDQRSTPAERFIYWCRAPESWPTDLPRGLKSLTRGSQLEGITVQELMDRTAEAMQAVSSEWLNEIRGLLAQYRELATKDGQSKPEIALNMRLDRWRREYLLRQLANQAFLPGYGFPTGVVPLVTTTAEELNRDRASNPQGEREDNRQRRAGYPTRDLAVAMRDYAPGTDTVLNGRVYRSSGVTLNWQLPVEAEGAPEIQDLRWIWQCAVCGANGVKLARPDTCPACGSEAAKLQTDRFLQPAGFAVDFRSTPHNDVSVPQYIPVREPLIAMHGAEWMMLPNAPLGRFRTTPSGTLFHRSDGINANGYALCLRCGRADSMTVDGDRPSSLDGHKRLQGGKLNDQERVCPGNEESWAILDKVLLGATYATEIFELQLQDAFGNPVKDRAAAYTLGVALRRAFCNRVGIEEGELGATAAASRDQHENRTQSLYLYDTASGGAGYASQVPGVLPELLRTVKSEVLSCPNDCDSACQACLLTYETQFQVDHLNRHKASEVLTEEFLAALQLPEELRLFGERSHLEIEPLALAVEREWQRRPFTQIRLFLGGSANEWEPLHWRFLDTLRRLKTADVEVTLVLDRGCLEELEQSQLDELFAIAAETDAYLYSLPAEPPISGDSRLPLAVEIADSNHVKRWATSDPKALVPAPFWGSGDTGARFIQSPWQGDTLTELKTANAIQPEALRPQPSPGVTELEITHQLDGSLEGFGRRAWTLITEQVPDLASLLWGEAELSYVAYSDRYLRSPIQVVLMERLIAGLKDYPGGLGAGTEIHVLTTKLGKPHFQEPRAWSHDWQDRQDRDDVARAVLTDNPGTVWWEVKDLHSVPHARILILEWTDGTKWEIRLDQGVGYWREDSAQVGSFPFMASISRQVTILGEANFQVRPQHAHHPTFWYALKK</sequence>
<reference evidence="7" key="1">
    <citation type="submission" date="2016-10" db="EMBL/GenBank/DDBJ databases">
        <authorList>
            <person name="Varghese N."/>
        </authorList>
    </citation>
    <scope>NUCLEOTIDE SEQUENCE [LARGE SCALE GENOMIC DNA]</scope>
    <source>
        <strain evidence="7">HL 19</strain>
    </source>
</reference>
<dbReference type="Gene3D" id="3.40.50.300">
    <property type="entry name" value="P-loop containing nucleotide triphosphate hydrolases"/>
    <property type="match status" value="2"/>
</dbReference>
<feature type="region of interest" description="Disordered" evidence="3">
    <location>
        <begin position="335"/>
        <end position="362"/>
    </location>
</feature>
<feature type="region of interest" description="Disordered" evidence="3">
    <location>
        <begin position="1319"/>
        <end position="1342"/>
    </location>
</feature>
<dbReference type="Pfam" id="PF00271">
    <property type="entry name" value="Helicase_C"/>
    <property type="match status" value="1"/>
</dbReference>
<dbReference type="EMBL" id="FMUN01000003">
    <property type="protein sequence ID" value="SCY09422.1"/>
    <property type="molecule type" value="Genomic_DNA"/>
</dbReference>
<dbReference type="InterPro" id="IPR001650">
    <property type="entry name" value="Helicase_C-like"/>
</dbReference>
<dbReference type="InterPro" id="IPR011545">
    <property type="entry name" value="DEAD/DEAH_box_helicase_dom"/>
</dbReference>